<evidence type="ECO:0000259" key="2">
    <source>
        <dbReference type="Pfam" id="PF02698"/>
    </source>
</evidence>
<keyword evidence="1" id="KW-0472">Membrane</keyword>
<feature type="transmembrane region" description="Helical" evidence="1">
    <location>
        <begin position="38"/>
        <end position="57"/>
    </location>
</feature>
<comment type="caution">
    <text evidence="3">The sequence shown here is derived from an EMBL/GenBank/DDBJ whole genome shotgun (WGS) entry which is preliminary data.</text>
</comment>
<name>A0A2T4UT06_9MICO</name>
<evidence type="ECO:0000313" key="4">
    <source>
        <dbReference type="Proteomes" id="UP000241085"/>
    </source>
</evidence>
<keyword evidence="1" id="KW-1133">Transmembrane helix</keyword>
<gene>
    <name evidence="3" type="ORF">C1I63_07285</name>
</gene>
<evidence type="ECO:0000256" key="1">
    <source>
        <dbReference type="SAM" id="Phobius"/>
    </source>
</evidence>
<feature type="domain" description="DUF218" evidence="2">
    <location>
        <begin position="69"/>
        <end position="176"/>
    </location>
</feature>
<organism evidence="3 4">
    <name type="scientific">Rathayibacter caricis DSM 15933</name>
    <dbReference type="NCBI Taxonomy" id="1328867"/>
    <lineage>
        <taxon>Bacteria</taxon>
        <taxon>Bacillati</taxon>
        <taxon>Actinomycetota</taxon>
        <taxon>Actinomycetes</taxon>
        <taxon>Micrococcales</taxon>
        <taxon>Microbacteriaceae</taxon>
        <taxon>Rathayibacter</taxon>
    </lineage>
</organism>
<evidence type="ECO:0000313" key="3">
    <source>
        <dbReference type="EMBL" id="PTL72669.1"/>
    </source>
</evidence>
<dbReference type="InterPro" id="IPR003848">
    <property type="entry name" value="DUF218"/>
</dbReference>
<protein>
    <submittedName>
        <fullName evidence="3">YdcF family protein</fullName>
    </submittedName>
</protein>
<dbReference type="RefSeq" id="WP_107574343.1">
    <property type="nucleotide sequence ID" value="NZ_PZPL01000001.1"/>
</dbReference>
<reference evidence="3 4" key="1">
    <citation type="submission" date="2018-03" db="EMBL/GenBank/DDBJ databases">
        <title>Bacteriophage NCPPB3778 and a type I-E CRISPR drive the evolution of the US Biological Select Agent, Rathayibacter toxicus.</title>
        <authorList>
            <person name="Davis E.W.II."/>
            <person name="Tabima J.F."/>
            <person name="Weisberg A.J."/>
            <person name="Dantas Lopes L."/>
            <person name="Wiseman M.S."/>
            <person name="Wiseman M.S."/>
            <person name="Pupko T."/>
            <person name="Belcher M.S."/>
            <person name="Sechler A.J."/>
            <person name="Tancos M.A."/>
            <person name="Schroeder B.K."/>
            <person name="Murray T.D."/>
            <person name="Luster D.G."/>
            <person name="Schneider W.L."/>
            <person name="Rogers E."/>
            <person name="Andreote F.D."/>
            <person name="Grunwald N.J."/>
            <person name="Putnam M.L."/>
            <person name="Chang J.H."/>
        </authorList>
    </citation>
    <scope>NUCLEOTIDE SEQUENCE [LARGE SCALE GENOMIC DNA]</scope>
    <source>
        <strain evidence="3 4">DSM 15933</strain>
    </source>
</reference>
<dbReference type="EMBL" id="PZPL01000001">
    <property type="protein sequence ID" value="PTL72669.1"/>
    <property type="molecule type" value="Genomic_DNA"/>
</dbReference>
<proteinExistence type="predicted"/>
<keyword evidence="1" id="KW-0812">Transmembrane</keyword>
<dbReference type="AlphaFoldDB" id="A0A2T4UT06"/>
<sequence>MDGVSTGTASTDAPVPTGRRAKRVVRTVPRWWFLLRRALLVPLLALALLGAGIPLYVTPPIERIPEHADAVFVLGPSTRARVEYARRIIESGVTDVMVLSVGPTEMQADYEDKTYKKCNEEGGDVLCYAAEPLTTQGEARQLERMAEEYGWDSVIVMTNEPHIVRARMIMERCYSGEISMIPSNEPMGFDYLIGQYFYQTGGFLKAFFVTNTC</sequence>
<dbReference type="Pfam" id="PF02698">
    <property type="entry name" value="DUF218"/>
    <property type="match status" value="1"/>
</dbReference>
<dbReference type="Proteomes" id="UP000241085">
    <property type="component" value="Unassembled WGS sequence"/>
</dbReference>
<keyword evidence="4" id="KW-1185">Reference proteome</keyword>
<accession>A0A2T4UT06</accession>